<accession>A0A6A4PJD2</accession>
<comment type="caution">
    <text evidence="1">The sequence shown here is derived from an EMBL/GenBank/DDBJ whole genome shotgun (WGS) entry which is preliminary data.</text>
</comment>
<name>A0A6A4PJD2_LUPAL</name>
<proteinExistence type="predicted"/>
<dbReference type="AlphaFoldDB" id="A0A6A4PJD2"/>
<dbReference type="Proteomes" id="UP000447434">
    <property type="component" value="Chromosome 13"/>
</dbReference>
<organism evidence="1 2">
    <name type="scientific">Lupinus albus</name>
    <name type="common">White lupine</name>
    <name type="synonym">Lupinus termis</name>
    <dbReference type="NCBI Taxonomy" id="3870"/>
    <lineage>
        <taxon>Eukaryota</taxon>
        <taxon>Viridiplantae</taxon>
        <taxon>Streptophyta</taxon>
        <taxon>Embryophyta</taxon>
        <taxon>Tracheophyta</taxon>
        <taxon>Spermatophyta</taxon>
        <taxon>Magnoliopsida</taxon>
        <taxon>eudicotyledons</taxon>
        <taxon>Gunneridae</taxon>
        <taxon>Pentapetalae</taxon>
        <taxon>rosids</taxon>
        <taxon>fabids</taxon>
        <taxon>Fabales</taxon>
        <taxon>Fabaceae</taxon>
        <taxon>Papilionoideae</taxon>
        <taxon>50 kb inversion clade</taxon>
        <taxon>genistoids sensu lato</taxon>
        <taxon>core genistoids</taxon>
        <taxon>Genisteae</taxon>
        <taxon>Lupinus</taxon>
    </lineage>
</organism>
<evidence type="ECO:0000313" key="1">
    <source>
        <dbReference type="EMBL" id="KAE9601556.1"/>
    </source>
</evidence>
<gene>
    <name evidence="1" type="ORF">Lalb_Chr13g0299111</name>
</gene>
<keyword evidence="2" id="KW-1185">Reference proteome</keyword>
<protein>
    <submittedName>
        <fullName evidence="1">Uncharacterized protein</fullName>
    </submittedName>
</protein>
<sequence>MAIVRDIVSDFSLEDEIELCGDDNEEDADVEIGSSELHVQIRK</sequence>
<dbReference type="EMBL" id="WOCE01000013">
    <property type="protein sequence ID" value="KAE9601556.1"/>
    <property type="molecule type" value="Genomic_DNA"/>
</dbReference>
<reference evidence="2" key="1">
    <citation type="journal article" date="2020" name="Nat. Commun.">
        <title>Genome sequence of the cluster root forming white lupin.</title>
        <authorList>
            <person name="Hufnagel B."/>
            <person name="Marques A."/>
            <person name="Soriano A."/>
            <person name="Marques L."/>
            <person name="Divol F."/>
            <person name="Doumas P."/>
            <person name="Sallet E."/>
            <person name="Mancinotti D."/>
            <person name="Carrere S."/>
            <person name="Marande W."/>
            <person name="Arribat S."/>
            <person name="Keller J."/>
            <person name="Huneau C."/>
            <person name="Blein T."/>
            <person name="Aime D."/>
            <person name="Laguerre M."/>
            <person name="Taylor J."/>
            <person name="Schubert V."/>
            <person name="Nelson M."/>
            <person name="Geu-Flores F."/>
            <person name="Crespi M."/>
            <person name="Gallardo-Guerrero K."/>
            <person name="Delaux P.-M."/>
            <person name="Salse J."/>
            <person name="Berges H."/>
            <person name="Guyot R."/>
            <person name="Gouzy J."/>
            <person name="Peret B."/>
        </authorList>
    </citation>
    <scope>NUCLEOTIDE SEQUENCE [LARGE SCALE GENOMIC DNA]</scope>
    <source>
        <strain evidence="2">cv. Amiga</strain>
    </source>
</reference>
<evidence type="ECO:0000313" key="2">
    <source>
        <dbReference type="Proteomes" id="UP000447434"/>
    </source>
</evidence>